<dbReference type="InterPro" id="IPR024463">
    <property type="entry name" value="Transposase_TnpC_homeodom"/>
</dbReference>
<evidence type="ECO:0000259" key="1">
    <source>
        <dbReference type="Pfam" id="PF03050"/>
    </source>
</evidence>
<dbReference type="Pfam" id="PF13007">
    <property type="entry name" value="LZ_Tnp_IS66"/>
    <property type="match status" value="1"/>
</dbReference>
<dbReference type="EMBL" id="QSOE01000045">
    <property type="protein sequence ID" value="RGI87486.1"/>
    <property type="molecule type" value="Genomic_DNA"/>
</dbReference>
<reference evidence="4 5" key="1">
    <citation type="submission" date="2018-08" db="EMBL/GenBank/DDBJ databases">
        <title>A genome reference for cultivated species of the human gut microbiota.</title>
        <authorList>
            <person name="Zou Y."/>
            <person name="Xue W."/>
            <person name="Luo G."/>
        </authorList>
    </citation>
    <scope>NUCLEOTIDE SEQUENCE [LARGE SCALE GENOMIC DNA]</scope>
    <source>
        <strain evidence="4 5">TM10-1AC</strain>
    </source>
</reference>
<dbReference type="InterPro" id="IPR052344">
    <property type="entry name" value="Transposase-related"/>
</dbReference>
<feature type="domain" description="Transposase TnpC homeodomain" evidence="2">
    <location>
        <begin position="40"/>
        <end position="114"/>
    </location>
</feature>
<name>A0A374NMH3_9FIRM</name>
<dbReference type="Proteomes" id="UP000262524">
    <property type="component" value="Unassembled WGS sequence"/>
</dbReference>
<organism evidence="4 5">
    <name type="scientific">Anaerobutyricum hallii</name>
    <dbReference type="NCBI Taxonomy" id="39488"/>
    <lineage>
        <taxon>Bacteria</taxon>
        <taxon>Bacillati</taxon>
        <taxon>Bacillota</taxon>
        <taxon>Clostridia</taxon>
        <taxon>Lachnospirales</taxon>
        <taxon>Lachnospiraceae</taxon>
        <taxon>Anaerobutyricum</taxon>
    </lineage>
</organism>
<gene>
    <name evidence="4" type="ORF">DXD91_08205</name>
</gene>
<evidence type="ECO:0000259" key="3">
    <source>
        <dbReference type="Pfam" id="PF13817"/>
    </source>
</evidence>
<evidence type="ECO:0000313" key="4">
    <source>
        <dbReference type="EMBL" id="RGI87486.1"/>
    </source>
</evidence>
<sequence>MGEIFSRDELKQCNKEVLITLFLKLQEQMIEMNGKLDRMAEQLAVAQNHRYGRKSEKLDVIDGQLCFNFNEAEALLENIYVVEPVEEDVIPTVVKRKKTRGKRKEDLSRLPVEMISHTLSEEELTDIFGPDGWKQLPDETYMRVKVEPARYTVEEHHVCVYAGKTTDKIVKAFRPKSLLRNSIATPSLVASIMNAKYVNGMPLDRIATDFRRNEVNISKQVMANWVIRCSERYLSPVYFRLHELLLKYNVIQQDETPVEVSKDSRPANSKSYMWVYRSGKYYTDRVIILYEYQKTRKAEHPQRFLEGFHGVCECDAYAVYEKMDRENPDIAFAFCHAHARRYFAEALKALPKDQRDKAKGTIAHEALERIAGIYHMDNQLSELSEEERYRKRQLLVRPLVEALFAWLKKVRDEKMVPEGGKTMKGVNYYLNHEKQFLEFLNHGNVPLDNNATESALRNFCMHKHTWRLIDTINGAKASALVYSIVETAKANGLNPFRYLEFLLTEMMEHEEDTDYGFLDDLLPWSESIPDICKIQSKK</sequence>
<dbReference type="Pfam" id="PF03050">
    <property type="entry name" value="DDE_Tnp_IS66"/>
    <property type="match status" value="1"/>
</dbReference>
<dbReference type="AlphaFoldDB" id="A0A374NMH3"/>
<feature type="domain" description="Transposase IS66 central" evidence="1">
    <location>
        <begin position="182"/>
        <end position="476"/>
    </location>
</feature>
<dbReference type="NCBIfam" id="NF033517">
    <property type="entry name" value="transpos_IS66"/>
    <property type="match status" value="1"/>
</dbReference>
<dbReference type="RefSeq" id="WP_117982612.1">
    <property type="nucleotide sequence ID" value="NZ_QSOE01000045.1"/>
</dbReference>
<feature type="domain" description="Transposase IS66 C-terminal" evidence="3">
    <location>
        <begin position="483"/>
        <end position="524"/>
    </location>
</feature>
<dbReference type="InterPro" id="IPR039552">
    <property type="entry name" value="IS66_C"/>
</dbReference>
<dbReference type="InterPro" id="IPR004291">
    <property type="entry name" value="Transposase_IS66_central"/>
</dbReference>
<proteinExistence type="predicted"/>
<protein>
    <submittedName>
        <fullName evidence="4">IS66 family transposase</fullName>
    </submittedName>
</protein>
<evidence type="ECO:0000313" key="5">
    <source>
        <dbReference type="Proteomes" id="UP000262524"/>
    </source>
</evidence>
<dbReference type="PANTHER" id="PTHR33678">
    <property type="entry name" value="BLL1576 PROTEIN"/>
    <property type="match status" value="1"/>
</dbReference>
<accession>A0A374NMH3</accession>
<comment type="caution">
    <text evidence="4">The sequence shown here is derived from an EMBL/GenBank/DDBJ whole genome shotgun (WGS) entry which is preliminary data.</text>
</comment>
<dbReference type="Pfam" id="PF13817">
    <property type="entry name" value="DDE_Tnp_IS66_C"/>
    <property type="match status" value="1"/>
</dbReference>
<evidence type="ECO:0000259" key="2">
    <source>
        <dbReference type="Pfam" id="PF13007"/>
    </source>
</evidence>